<dbReference type="EMBL" id="PKMF04000694">
    <property type="protein sequence ID" value="KAK7821655.1"/>
    <property type="molecule type" value="Genomic_DNA"/>
</dbReference>
<gene>
    <name evidence="1" type="ORF">CFP56_037508</name>
</gene>
<name>A0AAW0J4N3_QUESU</name>
<keyword evidence="2" id="KW-1185">Reference proteome</keyword>
<protein>
    <submittedName>
        <fullName evidence="1">Uncharacterized protein</fullName>
    </submittedName>
</protein>
<proteinExistence type="predicted"/>
<dbReference type="AlphaFoldDB" id="A0AAW0J4N3"/>
<organism evidence="1 2">
    <name type="scientific">Quercus suber</name>
    <name type="common">Cork oak</name>
    <dbReference type="NCBI Taxonomy" id="58331"/>
    <lineage>
        <taxon>Eukaryota</taxon>
        <taxon>Viridiplantae</taxon>
        <taxon>Streptophyta</taxon>
        <taxon>Embryophyta</taxon>
        <taxon>Tracheophyta</taxon>
        <taxon>Spermatophyta</taxon>
        <taxon>Magnoliopsida</taxon>
        <taxon>eudicotyledons</taxon>
        <taxon>Gunneridae</taxon>
        <taxon>Pentapetalae</taxon>
        <taxon>rosids</taxon>
        <taxon>fabids</taxon>
        <taxon>Fagales</taxon>
        <taxon>Fagaceae</taxon>
        <taxon>Quercus</taxon>
    </lineage>
</organism>
<evidence type="ECO:0000313" key="1">
    <source>
        <dbReference type="EMBL" id="KAK7821655.1"/>
    </source>
</evidence>
<dbReference type="Proteomes" id="UP000237347">
    <property type="component" value="Unassembled WGS sequence"/>
</dbReference>
<comment type="caution">
    <text evidence="1">The sequence shown here is derived from an EMBL/GenBank/DDBJ whole genome shotgun (WGS) entry which is preliminary data.</text>
</comment>
<reference evidence="1 2" key="1">
    <citation type="journal article" date="2018" name="Sci. Data">
        <title>The draft genome sequence of cork oak.</title>
        <authorList>
            <person name="Ramos A.M."/>
            <person name="Usie A."/>
            <person name="Barbosa P."/>
            <person name="Barros P.M."/>
            <person name="Capote T."/>
            <person name="Chaves I."/>
            <person name="Simoes F."/>
            <person name="Abreu I."/>
            <person name="Carrasquinho I."/>
            <person name="Faro C."/>
            <person name="Guimaraes J.B."/>
            <person name="Mendonca D."/>
            <person name="Nobrega F."/>
            <person name="Rodrigues L."/>
            <person name="Saibo N.J.M."/>
            <person name="Varela M.C."/>
            <person name="Egas C."/>
            <person name="Matos J."/>
            <person name="Miguel C.M."/>
            <person name="Oliveira M.M."/>
            <person name="Ricardo C.P."/>
            <person name="Goncalves S."/>
        </authorList>
    </citation>
    <scope>NUCLEOTIDE SEQUENCE [LARGE SCALE GENOMIC DNA]</scope>
    <source>
        <strain evidence="2">cv. HL8</strain>
    </source>
</reference>
<evidence type="ECO:0000313" key="2">
    <source>
        <dbReference type="Proteomes" id="UP000237347"/>
    </source>
</evidence>
<sequence length="93" mass="10954">MPNCFLILYTAREFRGFYTHNNLRDNQPFGGGPHSIRGRLESDIRKLRIDLHQWQEAEGGVGSYKIYHTHYPPKMLAPDDRYCWDPISRGMLM</sequence>
<accession>A0AAW0J4N3</accession>